<evidence type="ECO:0000256" key="6">
    <source>
        <dbReference type="ARBA" id="ARBA00023077"/>
    </source>
</evidence>
<keyword evidence="2 10" id="KW-0813">Transport</keyword>
<dbReference type="InterPro" id="IPR012910">
    <property type="entry name" value="Plug_dom"/>
</dbReference>
<evidence type="ECO:0000256" key="10">
    <source>
        <dbReference type="PROSITE-ProRule" id="PRU01360"/>
    </source>
</evidence>
<dbReference type="GO" id="GO:0044718">
    <property type="term" value="P:siderophore transmembrane transport"/>
    <property type="evidence" value="ECO:0007669"/>
    <property type="project" value="TreeGrafter"/>
</dbReference>
<feature type="region of interest" description="Disordered" evidence="12">
    <location>
        <begin position="235"/>
        <end position="254"/>
    </location>
</feature>
<dbReference type="EMBL" id="CP018221">
    <property type="protein sequence ID" value="API61067.1"/>
    <property type="molecule type" value="Genomic_DNA"/>
</dbReference>
<dbReference type="Pfam" id="PF00593">
    <property type="entry name" value="TonB_dep_Rec_b-barrel"/>
    <property type="match status" value="1"/>
</dbReference>
<evidence type="ECO:0000313" key="16">
    <source>
        <dbReference type="Proteomes" id="UP000182063"/>
    </source>
</evidence>
<feature type="domain" description="TonB-dependent receptor plug" evidence="14">
    <location>
        <begin position="32"/>
        <end position="143"/>
    </location>
</feature>
<dbReference type="InterPro" id="IPR039426">
    <property type="entry name" value="TonB-dep_rcpt-like"/>
</dbReference>
<dbReference type="PANTHER" id="PTHR30069:SF29">
    <property type="entry name" value="HEMOGLOBIN AND HEMOGLOBIN-HAPTOGLOBIN-BINDING PROTEIN 1-RELATED"/>
    <property type="match status" value="1"/>
</dbReference>
<evidence type="ECO:0000256" key="7">
    <source>
        <dbReference type="ARBA" id="ARBA00023136"/>
    </source>
</evidence>
<dbReference type="Gene3D" id="2.40.170.20">
    <property type="entry name" value="TonB-dependent receptor, beta-barrel domain"/>
    <property type="match status" value="1"/>
</dbReference>
<organism evidence="15 16">
    <name type="scientific">Tardibacter chloracetimidivorans</name>
    <dbReference type="NCBI Taxonomy" id="1921510"/>
    <lineage>
        <taxon>Bacteria</taxon>
        <taxon>Pseudomonadati</taxon>
        <taxon>Pseudomonadota</taxon>
        <taxon>Alphaproteobacteria</taxon>
        <taxon>Sphingomonadales</taxon>
        <taxon>Sphingomonadaceae</taxon>
        <taxon>Tardibacter</taxon>
    </lineage>
</organism>
<dbReference type="InterPro" id="IPR000531">
    <property type="entry name" value="Beta-barrel_TonB"/>
</dbReference>
<dbReference type="SUPFAM" id="SSF56935">
    <property type="entry name" value="Porins"/>
    <property type="match status" value="1"/>
</dbReference>
<keyword evidence="5" id="KW-0732">Signal</keyword>
<dbReference type="PROSITE" id="PS52016">
    <property type="entry name" value="TONB_DEPENDENT_REC_3"/>
    <property type="match status" value="1"/>
</dbReference>
<evidence type="ECO:0000256" key="11">
    <source>
        <dbReference type="RuleBase" id="RU003357"/>
    </source>
</evidence>
<dbReference type="GO" id="GO:0009279">
    <property type="term" value="C:cell outer membrane"/>
    <property type="evidence" value="ECO:0007669"/>
    <property type="project" value="UniProtKB-SubCell"/>
</dbReference>
<feature type="region of interest" description="Disordered" evidence="12">
    <location>
        <begin position="67"/>
        <end position="86"/>
    </location>
</feature>
<dbReference type="GO" id="GO:0015344">
    <property type="term" value="F:siderophore uptake transmembrane transporter activity"/>
    <property type="evidence" value="ECO:0007669"/>
    <property type="project" value="TreeGrafter"/>
</dbReference>
<evidence type="ECO:0000259" key="14">
    <source>
        <dbReference type="Pfam" id="PF07715"/>
    </source>
</evidence>
<dbReference type="PANTHER" id="PTHR30069">
    <property type="entry name" value="TONB-DEPENDENT OUTER MEMBRANE RECEPTOR"/>
    <property type="match status" value="1"/>
</dbReference>
<protein>
    <submittedName>
        <fullName evidence="15">TonB-dependent receptor</fullName>
    </submittedName>
</protein>
<name>A0A1L3ZZL6_9SPHN</name>
<sequence length="669" mass="70842">MAFAGVSTASAAAAQPAPIIVTGHGLPSSIGDSAYDLKIITRERLTGSASDRLEDVLRDAAGFHQFRRSDSRSAHPTSQGASLRGLGGNASSRALVLLDGVPVADPFGGWIDWPSLDPRRLGYVRVTRGGGAGPFGSGALAGTIELASAARGELPLLSGGIAYGSRDSLIADAALAGDVGAGYVTISGRFDRGDGFIPVVEESRGSADRPADYRQWSTRARAVVPVGDDTELQASAGAFGDDRERGVASTDNSTRGADASLRLLGRGSWAWEALAYLQSREFSSRFASVSDDRSTANLVLDQHNVPATGYGAKLELRPPVGDSTEIRMGLDYRESVGRTNELYFFVGGLPTRARRAGGRNVTIGGFVEGSHALADRLVLTGGARIDRWQIKNGGIREWTLATGDSLRGESFADRSHWEPTGRAAIAWQPASALTLRAAGYFSYRLPTLNELYRPFRVGADTTVANAALRPERLAGVEAGVEFQPLSTVRLGATLFWNQLDNAIANVTLDDDPEGSLRQRQNLDAIRARGLEIDASFSHGPWSFAASYAYADSRVRASGAALALDGLRPAQTPRHQGSATIGWLGEGGLTASVTGRYVSSQFEDDVNVRRLDDALTFDAALAVPLAAGISVEARAENLADRRVEAGISGAGLIERATPRTLWLAIRYTGS</sequence>
<keyword evidence="6 11" id="KW-0798">TonB box</keyword>
<evidence type="ECO:0000256" key="5">
    <source>
        <dbReference type="ARBA" id="ARBA00022729"/>
    </source>
</evidence>
<evidence type="ECO:0000256" key="4">
    <source>
        <dbReference type="ARBA" id="ARBA00022692"/>
    </source>
</evidence>
<evidence type="ECO:0000256" key="8">
    <source>
        <dbReference type="ARBA" id="ARBA00023170"/>
    </source>
</evidence>
<dbReference type="InterPro" id="IPR036942">
    <property type="entry name" value="Beta-barrel_TonB_sf"/>
</dbReference>
<dbReference type="Pfam" id="PF07715">
    <property type="entry name" value="Plug"/>
    <property type="match status" value="1"/>
</dbReference>
<keyword evidence="4 10" id="KW-0812">Transmembrane</keyword>
<keyword evidence="16" id="KW-1185">Reference proteome</keyword>
<evidence type="ECO:0000256" key="3">
    <source>
        <dbReference type="ARBA" id="ARBA00022452"/>
    </source>
</evidence>
<evidence type="ECO:0000256" key="2">
    <source>
        <dbReference type="ARBA" id="ARBA00022448"/>
    </source>
</evidence>
<dbReference type="Proteomes" id="UP000182063">
    <property type="component" value="Chromosome"/>
</dbReference>
<evidence type="ECO:0000313" key="15">
    <source>
        <dbReference type="EMBL" id="API61067.1"/>
    </source>
</evidence>
<feature type="domain" description="TonB-dependent receptor-like beta-barrel" evidence="13">
    <location>
        <begin position="207"/>
        <end position="637"/>
    </location>
</feature>
<keyword evidence="9 10" id="KW-0998">Cell outer membrane</keyword>
<dbReference type="Gene3D" id="2.170.130.10">
    <property type="entry name" value="TonB-dependent receptor, plug domain"/>
    <property type="match status" value="1"/>
</dbReference>
<dbReference type="OrthoDB" id="7374174at2"/>
<keyword evidence="8 15" id="KW-0675">Receptor</keyword>
<proteinExistence type="inferred from homology"/>
<accession>A0A1L3ZZL6</accession>
<dbReference type="AlphaFoldDB" id="A0A1L3ZZL6"/>
<keyword evidence="7 10" id="KW-0472">Membrane</keyword>
<reference evidence="16" key="1">
    <citation type="submission" date="2016-11" db="EMBL/GenBank/DDBJ databases">
        <title>Complete Genome Sequence of alachlor-degrading Sphingomonas sp. strain JJ-A5.</title>
        <authorList>
            <person name="Lee H."/>
            <person name="Ka J.-O."/>
        </authorList>
    </citation>
    <scope>NUCLEOTIDE SEQUENCE [LARGE SCALE GENOMIC DNA]</scope>
    <source>
        <strain evidence="16">JJ-A5</strain>
    </source>
</reference>
<evidence type="ECO:0000259" key="13">
    <source>
        <dbReference type="Pfam" id="PF00593"/>
    </source>
</evidence>
<keyword evidence="3 10" id="KW-1134">Transmembrane beta strand</keyword>
<gene>
    <name evidence="15" type="ORF">BSL82_09845</name>
</gene>
<evidence type="ECO:0000256" key="9">
    <source>
        <dbReference type="ARBA" id="ARBA00023237"/>
    </source>
</evidence>
<comment type="subcellular location">
    <subcellularLocation>
        <location evidence="1 10">Cell outer membrane</location>
        <topology evidence="1 10">Multi-pass membrane protein</topology>
    </subcellularLocation>
</comment>
<dbReference type="InterPro" id="IPR037066">
    <property type="entry name" value="Plug_dom_sf"/>
</dbReference>
<dbReference type="KEGG" id="sphj:BSL82_09845"/>
<evidence type="ECO:0000256" key="12">
    <source>
        <dbReference type="SAM" id="MobiDB-lite"/>
    </source>
</evidence>
<dbReference type="STRING" id="1921510.BSL82_09845"/>
<comment type="similarity">
    <text evidence="10 11">Belongs to the TonB-dependent receptor family.</text>
</comment>
<evidence type="ECO:0000256" key="1">
    <source>
        <dbReference type="ARBA" id="ARBA00004571"/>
    </source>
</evidence>